<evidence type="ECO:0000313" key="2">
    <source>
        <dbReference type="EMBL" id="RFZ80718.1"/>
    </source>
</evidence>
<sequence length="170" mass="19189">METDDDLIIWEVLKMSTLIAYATKYGFTKTCAEILAKKLGEKVDICDLNRNLPDLMKYDKVIIGGSVYAGKIRKPVMHFCSDNINILKGKKLGLFICGMAKEDDAQKQLDSSFPKELLAAAAAKGFFGGECNYDKMNFMEKFIMKKITGCKQSQSRIDENNITRFADLMR</sequence>
<name>A0A3E2NI88_9FIRM</name>
<protein>
    <submittedName>
        <fullName evidence="2">Flavodoxin</fullName>
    </submittedName>
</protein>
<dbReference type="GO" id="GO:0006783">
    <property type="term" value="P:heme biosynthetic process"/>
    <property type="evidence" value="ECO:0007669"/>
    <property type="project" value="TreeGrafter"/>
</dbReference>
<dbReference type="EMBL" id="QOHO01000006">
    <property type="protein sequence ID" value="RFZ80718.1"/>
    <property type="molecule type" value="Genomic_DNA"/>
</dbReference>
<organism evidence="2 3">
    <name type="scientific">Lacrimispora amygdalina</name>
    <dbReference type="NCBI Taxonomy" id="253257"/>
    <lineage>
        <taxon>Bacteria</taxon>
        <taxon>Bacillati</taxon>
        <taxon>Bacillota</taxon>
        <taxon>Clostridia</taxon>
        <taxon>Lachnospirales</taxon>
        <taxon>Lachnospiraceae</taxon>
        <taxon>Lacrimispora</taxon>
    </lineage>
</organism>
<dbReference type="AlphaFoldDB" id="A0A3E2NI88"/>
<accession>A0A3E2NI88</accession>
<reference evidence="2 3" key="1">
    <citation type="submission" date="2018-07" db="EMBL/GenBank/DDBJ databases">
        <title>New species, Clostridium PI-S10-A1B.</title>
        <authorList>
            <person name="Krishna G."/>
            <person name="Summeta K."/>
            <person name="Shikha S."/>
            <person name="Prabhu P.B."/>
            <person name="Suresh K."/>
        </authorList>
    </citation>
    <scope>NUCLEOTIDE SEQUENCE [LARGE SCALE GENOMIC DNA]</scope>
    <source>
        <strain evidence="2 3">PI-S10-A1B</strain>
    </source>
</reference>
<feature type="domain" description="Flavodoxin" evidence="1">
    <location>
        <begin position="18"/>
        <end position="154"/>
    </location>
</feature>
<comment type="caution">
    <text evidence="2">The sequence shown here is derived from an EMBL/GenBank/DDBJ whole genome shotgun (WGS) entry which is preliminary data.</text>
</comment>
<dbReference type="PANTHER" id="PTHR38030:SF2">
    <property type="entry name" value="PROTOPORPHYRINOGEN IX DEHYDROGENASE [QUINONE]"/>
    <property type="match status" value="1"/>
</dbReference>
<evidence type="ECO:0000313" key="3">
    <source>
        <dbReference type="Proteomes" id="UP000260680"/>
    </source>
</evidence>
<evidence type="ECO:0000259" key="1">
    <source>
        <dbReference type="Pfam" id="PF12724"/>
    </source>
</evidence>
<dbReference type="Pfam" id="PF12724">
    <property type="entry name" value="Flavodoxin_5"/>
    <property type="match status" value="1"/>
</dbReference>
<gene>
    <name evidence="2" type="ORF">DS742_01725</name>
</gene>
<dbReference type="InterPro" id="IPR029039">
    <property type="entry name" value="Flavoprotein-like_sf"/>
</dbReference>
<dbReference type="GO" id="GO:0070819">
    <property type="term" value="F:menaquinone-dependent protoporphyrinogen oxidase activity"/>
    <property type="evidence" value="ECO:0007669"/>
    <property type="project" value="TreeGrafter"/>
</dbReference>
<dbReference type="Proteomes" id="UP000260680">
    <property type="component" value="Unassembled WGS sequence"/>
</dbReference>
<dbReference type="GO" id="GO:0010181">
    <property type="term" value="F:FMN binding"/>
    <property type="evidence" value="ECO:0007669"/>
    <property type="project" value="TreeGrafter"/>
</dbReference>
<dbReference type="Gene3D" id="3.40.50.360">
    <property type="match status" value="1"/>
</dbReference>
<dbReference type="InterPro" id="IPR052200">
    <property type="entry name" value="Protoporphyrinogen_IX_DH"/>
</dbReference>
<dbReference type="SUPFAM" id="SSF52218">
    <property type="entry name" value="Flavoproteins"/>
    <property type="match status" value="1"/>
</dbReference>
<dbReference type="InterPro" id="IPR026816">
    <property type="entry name" value="Flavodoxin_dom"/>
</dbReference>
<dbReference type="OrthoDB" id="2146857at2"/>
<dbReference type="PANTHER" id="PTHR38030">
    <property type="entry name" value="PROTOPORPHYRINOGEN IX DEHYDROGENASE [MENAQUINONE]"/>
    <property type="match status" value="1"/>
</dbReference>
<proteinExistence type="predicted"/>